<dbReference type="OrthoDB" id="43004at2759"/>
<dbReference type="Proteomes" id="UP000198406">
    <property type="component" value="Unassembled WGS sequence"/>
</dbReference>
<sequence length="204" mass="22989">MSSITHLLKSPKRIAQALDWHKASGSVLNVTIRKQQMDLTVASHPSLGESPEAIPSIRLEHKLVNNRKRLRSQVLDELSSVVQEFRVCGLVVNWPIQKDGWCGASCGRVLHTLGELQSSAVIAQKPICLWGGHNKRFTEDQWGRSAVYCRENPNKSIHVASKEQYDCDDAVLKQQSWVEFCSVNWPGLTKEDSFCEDDHNELQA</sequence>
<dbReference type="EMBL" id="BDSP01000202">
    <property type="protein sequence ID" value="GAX23546.1"/>
    <property type="molecule type" value="Genomic_DNA"/>
</dbReference>
<organism evidence="1 2">
    <name type="scientific">Fistulifera solaris</name>
    <name type="common">Oleaginous diatom</name>
    <dbReference type="NCBI Taxonomy" id="1519565"/>
    <lineage>
        <taxon>Eukaryota</taxon>
        <taxon>Sar</taxon>
        <taxon>Stramenopiles</taxon>
        <taxon>Ochrophyta</taxon>
        <taxon>Bacillariophyta</taxon>
        <taxon>Bacillariophyceae</taxon>
        <taxon>Bacillariophycidae</taxon>
        <taxon>Naviculales</taxon>
        <taxon>Naviculaceae</taxon>
        <taxon>Fistulifera</taxon>
    </lineage>
</organism>
<comment type="caution">
    <text evidence="1">The sequence shown here is derived from an EMBL/GenBank/DDBJ whole genome shotgun (WGS) entry which is preliminary data.</text>
</comment>
<accession>A0A1Z5KBG5</accession>
<evidence type="ECO:0000313" key="1">
    <source>
        <dbReference type="EMBL" id="GAX23546.1"/>
    </source>
</evidence>
<name>A0A1Z5KBG5_FISSO</name>
<dbReference type="AlphaFoldDB" id="A0A1Z5KBG5"/>
<keyword evidence="2" id="KW-1185">Reference proteome</keyword>
<protein>
    <submittedName>
        <fullName evidence="1">Uncharacterized protein</fullName>
    </submittedName>
</protein>
<reference evidence="1 2" key="1">
    <citation type="journal article" date="2015" name="Plant Cell">
        <title>Oil accumulation by the oleaginous diatom Fistulifera solaris as revealed by the genome and transcriptome.</title>
        <authorList>
            <person name="Tanaka T."/>
            <person name="Maeda Y."/>
            <person name="Veluchamy A."/>
            <person name="Tanaka M."/>
            <person name="Abida H."/>
            <person name="Marechal E."/>
            <person name="Bowler C."/>
            <person name="Muto M."/>
            <person name="Sunaga Y."/>
            <person name="Tanaka M."/>
            <person name="Yoshino T."/>
            <person name="Taniguchi T."/>
            <person name="Fukuda Y."/>
            <person name="Nemoto M."/>
            <person name="Matsumoto M."/>
            <person name="Wong P.S."/>
            <person name="Aburatani S."/>
            <person name="Fujibuchi W."/>
        </authorList>
    </citation>
    <scope>NUCLEOTIDE SEQUENCE [LARGE SCALE GENOMIC DNA]</scope>
    <source>
        <strain evidence="1 2">JPCC DA0580</strain>
    </source>
</reference>
<dbReference type="InParanoid" id="A0A1Z5KBG5"/>
<proteinExistence type="predicted"/>
<evidence type="ECO:0000313" key="2">
    <source>
        <dbReference type="Proteomes" id="UP000198406"/>
    </source>
</evidence>
<gene>
    <name evidence="1" type="ORF">FisN_14Hh277</name>
</gene>